<accession>A0A2Y9BDE1</accession>
<feature type="compositionally biased region" description="Polar residues" evidence="1">
    <location>
        <begin position="9"/>
        <end position="22"/>
    </location>
</feature>
<dbReference type="PANTHER" id="PTHR46957">
    <property type="entry name" value="CYTOKINE RECEPTOR"/>
    <property type="match status" value="1"/>
</dbReference>
<protein>
    <submittedName>
        <fullName evidence="3">Fibronectin type III domain protein</fullName>
    </submittedName>
</protein>
<dbReference type="SMART" id="SM00060">
    <property type="entry name" value="FN3"/>
    <property type="match status" value="3"/>
</dbReference>
<dbReference type="PANTHER" id="PTHR46957:SF3">
    <property type="entry name" value="CYTOKINE RECEPTOR"/>
    <property type="match status" value="1"/>
</dbReference>
<dbReference type="RefSeq" id="WP_109731339.1">
    <property type="nucleotide sequence ID" value="NZ_BAAACK010000026.1"/>
</dbReference>
<dbReference type="SUPFAM" id="SSF49265">
    <property type="entry name" value="Fibronectin type III"/>
    <property type="match status" value="2"/>
</dbReference>
<dbReference type="GO" id="GO:0016020">
    <property type="term" value="C:membrane"/>
    <property type="evidence" value="ECO:0007669"/>
    <property type="project" value="UniProtKB-SubCell"/>
</dbReference>
<proteinExistence type="predicted"/>
<feature type="region of interest" description="Disordered" evidence="1">
    <location>
        <begin position="1"/>
        <end position="27"/>
    </location>
</feature>
<comment type="caution">
    <text evidence="3">The sequence shown here is derived from an EMBL/GenBank/DDBJ whole genome shotgun (WGS) entry which is preliminary data.</text>
</comment>
<feature type="domain" description="Fibronectin type-III" evidence="2">
    <location>
        <begin position="120"/>
        <end position="207"/>
    </location>
</feature>
<dbReference type="InterPro" id="IPR036116">
    <property type="entry name" value="FN3_sf"/>
</dbReference>
<organism evidence="3 4">
    <name type="scientific">Faecalicatena orotica</name>
    <dbReference type="NCBI Taxonomy" id="1544"/>
    <lineage>
        <taxon>Bacteria</taxon>
        <taxon>Bacillati</taxon>
        <taxon>Bacillota</taxon>
        <taxon>Clostridia</taxon>
        <taxon>Lachnospirales</taxon>
        <taxon>Lachnospiraceae</taxon>
        <taxon>Faecalicatena</taxon>
    </lineage>
</organism>
<dbReference type="OrthoDB" id="2051435at2"/>
<dbReference type="InterPro" id="IPR050713">
    <property type="entry name" value="RTP_Phos/Ushers"/>
</dbReference>
<evidence type="ECO:0000313" key="3">
    <source>
        <dbReference type="EMBL" id="PWJ29497.1"/>
    </source>
</evidence>
<evidence type="ECO:0000313" key="4">
    <source>
        <dbReference type="Proteomes" id="UP000245845"/>
    </source>
</evidence>
<dbReference type="PROSITE" id="PS50853">
    <property type="entry name" value="FN3"/>
    <property type="match status" value="3"/>
</dbReference>
<dbReference type="Gene3D" id="2.60.40.10">
    <property type="entry name" value="Immunoglobulins"/>
    <property type="match status" value="3"/>
</dbReference>
<dbReference type="InterPro" id="IPR013783">
    <property type="entry name" value="Ig-like_fold"/>
</dbReference>
<dbReference type="InterPro" id="IPR003961">
    <property type="entry name" value="FN3_dom"/>
</dbReference>
<keyword evidence="4" id="KW-1185">Reference proteome</keyword>
<dbReference type="Proteomes" id="UP000245845">
    <property type="component" value="Unassembled WGS sequence"/>
</dbReference>
<dbReference type="Pfam" id="PF00041">
    <property type="entry name" value="fn3"/>
    <property type="match status" value="3"/>
</dbReference>
<feature type="domain" description="Fibronectin type-III" evidence="2">
    <location>
        <begin position="213"/>
        <end position="300"/>
    </location>
</feature>
<gene>
    <name evidence="3" type="ORF">A8806_106236</name>
</gene>
<dbReference type="CDD" id="cd00063">
    <property type="entry name" value="FN3"/>
    <property type="match status" value="3"/>
</dbReference>
<dbReference type="EMBL" id="QGDL01000006">
    <property type="protein sequence ID" value="PWJ29497.1"/>
    <property type="molecule type" value="Genomic_DNA"/>
</dbReference>
<dbReference type="AlphaFoldDB" id="A0A2Y9BDE1"/>
<evidence type="ECO:0000259" key="2">
    <source>
        <dbReference type="PROSITE" id="PS50853"/>
    </source>
</evidence>
<feature type="domain" description="Fibronectin type-III" evidence="2">
    <location>
        <begin position="30"/>
        <end position="117"/>
    </location>
</feature>
<reference evidence="3 4" key="1">
    <citation type="submission" date="2018-05" db="EMBL/GenBank/DDBJ databases">
        <title>The Hungate 1000. A catalogue of reference genomes from the rumen microbiome.</title>
        <authorList>
            <person name="Kelly W."/>
        </authorList>
    </citation>
    <scope>NUCLEOTIDE SEQUENCE [LARGE SCALE GENOMIC DNA]</scope>
    <source>
        <strain evidence="3 4">NLAE-zl-C242</strain>
    </source>
</reference>
<evidence type="ECO:0000256" key="1">
    <source>
        <dbReference type="SAM" id="MobiDB-lite"/>
    </source>
</evidence>
<name>A0A2Y9BDE1_9FIRM</name>
<sequence length="333" mass="35240">MKEQEKRSMSNPENMSVPSNIAANADEPDAPQNLIAVADGPIRINTSWDGAAGAELYKVYRSTTVSGPYELVGLTAATSYTDAGLTPNTTYYYRVSATAGTTEGALSNIASATTDADVPMPTNVIATPVSQTQINTTWNPVPNAMAYAVYRSTTPDGTYQYVGTASGPAYSDTGLTPGTTYYYRVAAIVGGAEGTPSAYAAATTYPAVTVPQTPENVQALVLSCTEVLVTWEASAGAEGYYVYRSESAVGPYQLISIIGSLSYIDTGLTPCTTYYYYVQAYAGTQFSPQSVPVSIETPSCGTPVEPCRPCCCPRCGCSPCRCSREQHHNPCSR</sequence>